<dbReference type="PANTHER" id="PTHR15231">
    <property type="entry name" value="PHOSPHATIDYLINOSITOL N-ACETYLGLUCOSAMINYLTRANSFERASE SUBUNIT H"/>
    <property type="match status" value="1"/>
</dbReference>
<dbReference type="GeneID" id="10500127"/>
<comment type="similarity">
    <text evidence="2">Belongs to the PIGH family.</text>
</comment>
<dbReference type="eggNOG" id="KOG4551">
    <property type="taxonomic scope" value="Eukaryota"/>
</dbReference>
<reference evidence="6" key="1">
    <citation type="journal article" date="2011" name="Genome Biol.">
        <title>Comparative genomics of the social amoebae Dictyostelium discoideum and Dictyostelium purpureum.</title>
        <authorList>
            <consortium name="US DOE Joint Genome Institute (JGI-PGF)"/>
            <person name="Sucgang R."/>
            <person name="Kuo A."/>
            <person name="Tian X."/>
            <person name="Salerno W."/>
            <person name="Parikh A."/>
            <person name="Feasley C.L."/>
            <person name="Dalin E."/>
            <person name="Tu H."/>
            <person name="Huang E."/>
            <person name="Barry K."/>
            <person name="Lindquist E."/>
            <person name="Shapiro H."/>
            <person name="Bruce D."/>
            <person name="Schmutz J."/>
            <person name="Salamov A."/>
            <person name="Fey P."/>
            <person name="Gaudet P."/>
            <person name="Anjard C."/>
            <person name="Babu M.M."/>
            <person name="Basu S."/>
            <person name="Bushmanova Y."/>
            <person name="van der Wel H."/>
            <person name="Katoh-Kurasawa M."/>
            <person name="Dinh C."/>
            <person name="Coutinho P.M."/>
            <person name="Saito T."/>
            <person name="Elias M."/>
            <person name="Schaap P."/>
            <person name="Kay R.R."/>
            <person name="Henrissat B."/>
            <person name="Eichinger L."/>
            <person name="Rivero F."/>
            <person name="Putnam N.H."/>
            <person name="West C.M."/>
            <person name="Loomis W.F."/>
            <person name="Chisholm R.L."/>
            <person name="Shaulsky G."/>
            <person name="Strassmann J.E."/>
            <person name="Queller D.C."/>
            <person name="Kuspa A."/>
            <person name="Grigoriev I.V."/>
        </authorList>
    </citation>
    <scope>NUCLEOTIDE SEQUENCE [LARGE SCALE GENOMIC DNA]</scope>
    <source>
        <strain evidence="6">QSDP1</strain>
    </source>
</reference>
<name>F0ZFJ4_DICPU</name>
<sequence length="239" mass="27623">MDYSCIPINNDVREYRVSRKSTSIFTFFDWFLLFTFFCTIIKHQYYNQSLFKSFSTYFLILLILFRFYLKLFIVKEESLIVMRELGVQLRRKYILRPERVEFIEKNKIEQIVINEGIAKHNVIFYMAFIVEGKNKAMVLAFEDLIPRIHILLKIYRGTSSFLYTTTSSSNVPTTTTTNATTTTTTISSSTSSSLNISTNSTSNINPTINNINTFSSVSTSPIIGNSFTDDNIDSNFHLK</sequence>
<dbReference type="AlphaFoldDB" id="F0ZFJ4"/>
<dbReference type="OrthoDB" id="6256716at2759"/>
<dbReference type="RefSeq" id="XP_003286193.1">
    <property type="nucleotide sequence ID" value="XM_003286145.1"/>
</dbReference>
<evidence type="ECO:0000256" key="1">
    <source>
        <dbReference type="ARBA" id="ARBA00004687"/>
    </source>
</evidence>
<dbReference type="Proteomes" id="UP000001064">
    <property type="component" value="Unassembled WGS sequence"/>
</dbReference>
<feature type="transmembrane region" description="Helical" evidence="3">
    <location>
        <begin position="54"/>
        <end position="73"/>
    </location>
</feature>
<dbReference type="KEGG" id="dpp:DICPUDRAFT_77082"/>
<dbReference type="GO" id="GO:0006506">
    <property type="term" value="P:GPI anchor biosynthetic process"/>
    <property type="evidence" value="ECO:0007669"/>
    <property type="project" value="UniProtKB-UniPathway"/>
</dbReference>
<dbReference type="InterPro" id="IPR044215">
    <property type="entry name" value="PIG-H"/>
</dbReference>
<proteinExistence type="inferred from homology"/>
<dbReference type="VEuPathDB" id="AmoebaDB:DICPUDRAFT_77082"/>
<evidence type="ECO:0000256" key="3">
    <source>
        <dbReference type="SAM" id="Phobius"/>
    </source>
</evidence>
<dbReference type="InterPro" id="IPR019328">
    <property type="entry name" value="PIGH-H_dom"/>
</dbReference>
<dbReference type="STRING" id="5786.F0ZFJ4"/>
<keyword evidence="6" id="KW-1185">Reference proteome</keyword>
<keyword evidence="3" id="KW-0472">Membrane</keyword>
<feature type="domain" description="Phosphatidylinositol N-acetylglucosaminyltransferase subunit H conserved" evidence="4">
    <location>
        <begin position="78"/>
        <end position="142"/>
    </location>
</feature>
<dbReference type="GO" id="GO:0000506">
    <property type="term" value="C:glycosylphosphatidylinositol-N-acetylglucosaminyltransferase (GPI-GnT) complex"/>
    <property type="evidence" value="ECO:0007669"/>
    <property type="project" value="InterPro"/>
</dbReference>
<gene>
    <name evidence="5" type="ORF">DICPUDRAFT_77082</name>
</gene>
<keyword evidence="3" id="KW-1133">Transmembrane helix</keyword>
<feature type="transmembrane region" description="Helical" evidence="3">
    <location>
        <begin position="23"/>
        <end position="42"/>
    </location>
</feature>
<comment type="pathway">
    <text evidence="1">Glycolipid biosynthesis; glycosylphosphatidylinositol-anchor biosynthesis.</text>
</comment>
<protein>
    <recommendedName>
        <fullName evidence="4">Phosphatidylinositol N-acetylglucosaminyltransferase subunit H conserved domain-containing protein</fullName>
    </recommendedName>
</protein>
<organism evidence="5 6">
    <name type="scientific">Dictyostelium purpureum</name>
    <name type="common">Slime mold</name>
    <dbReference type="NCBI Taxonomy" id="5786"/>
    <lineage>
        <taxon>Eukaryota</taxon>
        <taxon>Amoebozoa</taxon>
        <taxon>Evosea</taxon>
        <taxon>Eumycetozoa</taxon>
        <taxon>Dictyostelia</taxon>
        <taxon>Dictyosteliales</taxon>
        <taxon>Dictyosteliaceae</taxon>
        <taxon>Dictyostelium</taxon>
    </lineage>
</organism>
<keyword evidence="3" id="KW-0812">Transmembrane</keyword>
<accession>F0ZFJ4</accession>
<dbReference type="PANTHER" id="PTHR15231:SF1">
    <property type="entry name" value="PHOSPHATIDYLINOSITOL N-ACETYLGLUCOSAMINYLTRANSFERASE SUBUNIT H"/>
    <property type="match status" value="1"/>
</dbReference>
<evidence type="ECO:0000256" key="2">
    <source>
        <dbReference type="ARBA" id="ARBA00009610"/>
    </source>
</evidence>
<dbReference type="FunCoup" id="F0ZFJ4">
    <property type="interactions" value="46"/>
</dbReference>
<dbReference type="OMA" id="CIYINND"/>
<evidence type="ECO:0000313" key="5">
    <source>
        <dbReference type="EMBL" id="EGC37305.1"/>
    </source>
</evidence>
<dbReference type="Pfam" id="PF10181">
    <property type="entry name" value="PIG-H"/>
    <property type="match status" value="1"/>
</dbReference>
<evidence type="ECO:0000313" key="6">
    <source>
        <dbReference type="Proteomes" id="UP000001064"/>
    </source>
</evidence>
<dbReference type="InParanoid" id="F0ZFJ4"/>
<dbReference type="EMBL" id="GL871003">
    <property type="protein sequence ID" value="EGC37305.1"/>
    <property type="molecule type" value="Genomic_DNA"/>
</dbReference>
<dbReference type="UniPathway" id="UPA00196"/>
<evidence type="ECO:0000259" key="4">
    <source>
        <dbReference type="Pfam" id="PF10181"/>
    </source>
</evidence>